<dbReference type="EMBL" id="JELW01000019">
    <property type="protein sequence ID" value="EXU99326.1"/>
    <property type="molecule type" value="Genomic_DNA"/>
</dbReference>
<gene>
    <name evidence="1" type="ORF">X797_007461</name>
</gene>
<organism evidence="1 2">
    <name type="scientific">Metarhizium robertsii</name>
    <dbReference type="NCBI Taxonomy" id="568076"/>
    <lineage>
        <taxon>Eukaryota</taxon>
        <taxon>Fungi</taxon>
        <taxon>Dikarya</taxon>
        <taxon>Ascomycota</taxon>
        <taxon>Pezizomycotina</taxon>
        <taxon>Sordariomycetes</taxon>
        <taxon>Hypocreomycetidae</taxon>
        <taxon>Hypocreales</taxon>
        <taxon>Clavicipitaceae</taxon>
        <taxon>Metarhizium</taxon>
    </lineage>
</organism>
<dbReference type="AlphaFoldDB" id="A0A014P7X9"/>
<proteinExistence type="predicted"/>
<name>A0A014P7X9_9HYPO</name>
<comment type="caution">
    <text evidence="1">The sequence shown here is derived from an EMBL/GenBank/DDBJ whole genome shotgun (WGS) entry which is preliminary data.</text>
</comment>
<dbReference type="OrthoDB" id="4719947at2759"/>
<evidence type="ECO:0000313" key="1">
    <source>
        <dbReference type="EMBL" id="EXU99326.1"/>
    </source>
</evidence>
<evidence type="ECO:0000313" key="2">
    <source>
        <dbReference type="Proteomes" id="UP000030151"/>
    </source>
</evidence>
<dbReference type="HOGENOM" id="CLU_064523_0_0_1"/>
<accession>A0A014P7X9</accession>
<reference evidence="1 2" key="1">
    <citation type="submission" date="2014-02" db="EMBL/GenBank/DDBJ databases">
        <title>The genome sequence of the entomopathogenic fungus Metarhizium robertsii ARSEF 2575.</title>
        <authorList>
            <person name="Giuliano Garisto Donzelli B."/>
            <person name="Roe B.A."/>
            <person name="Macmil S.L."/>
            <person name="Krasnoff S.B."/>
            <person name="Gibson D.M."/>
        </authorList>
    </citation>
    <scope>NUCLEOTIDE SEQUENCE [LARGE SCALE GENOMIC DNA]</scope>
    <source>
        <strain evidence="1 2">ARSEF 2575</strain>
    </source>
</reference>
<dbReference type="Proteomes" id="UP000030151">
    <property type="component" value="Unassembled WGS sequence"/>
</dbReference>
<protein>
    <submittedName>
        <fullName evidence="1">Uncharacterized protein</fullName>
    </submittedName>
</protein>
<sequence>MASIAPDVEQVTIKLRSEPRLKPASVDVSNDYGTPNVLFLYYTPFIPDDKKLDLDAIQDEFQTWNAWELGQAETQLIGHVEAGNLPSDDSIASRIIRNNYRSKAIDFFRQGNEAWLSLANNATAQKVIVTAQSEAHGSIRQEMRALAAEQHLQSQFEVIINAISGSVEVAEENKFYFTHVYYRYDNGSRRFLPVISDTTFGIRKEDEGSKGGDDKVKLEINLSVNTYNFDRRFWRDHRHEGEDAIRMGEPIRKQMALDFYVNS</sequence>